<keyword evidence="4" id="KW-1185">Reference proteome</keyword>
<dbReference type="Proteomes" id="UP000004367">
    <property type="component" value="Unassembled WGS sequence"/>
</dbReference>
<dbReference type="RefSeq" id="WP_009482503.1">
    <property type="nucleotide sequence ID" value="NZ_BAFE01000053.1"/>
</dbReference>
<name>H5US97_9MICO</name>
<feature type="non-terminal residue" evidence="3">
    <location>
        <position position="1"/>
    </location>
</feature>
<dbReference type="Gene3D" id="3.90.220.20">
    <property type="entry name" value="DNA methylase specificity domains"/>
    <property type="match status" value="1"/>
</dbReference>
<organism evidence="3 4">
    <name type="scientific">Mobilicoccus pelagius NBRC 104925</name>
    <dbReference type="NCBI Taxonomy" id="1089455"/>
    <lineage>
        <taxon>Bacteria</taxon>
        <taxon>Bacillati</taxon>
        <taxon>Actinomycetota</taxon>
        <taxon>Actinomycetes</taxon>
        <taxon>Micrococcales</taxon>
        <taxon>Dermatophilaceae</taxon>
        <taxon>Mobilicoccus</taxon>
    </lineage>
</organism>
<dbReference type="InterPro" id="IPR044946">
    <property type="entry name" value="Restrct_endonuc_typeI_TRD_sf"/>
</dbReference>
<dbReference type="eggNOG" id="COG0732">
    <property type="taxonomic scope" value="Bacteria"/>
</dbReference>
<dbReference type="SUPFAM" id="SSF116734">
    <property type="entry name" value="DNA methylase specificity domain"/>
    <property type="match status" value="1"/>
</dbReference>
<dbReference type="GO" id="GO:0009307">
    <property type="term" value="P:DNA restriction-modification system"/>
    <property type="evidence" value="ECO:0007669"/>
    <property type="project" value="UniProtKB-KW"/>
</dbReference>
<dbReference type="AlphaFoldDB" id="H5US97"/>
<proteinExistence type="predicted"/>
<keyword evidence="2" id="KW-0238">DNA-binding</keyword>
<evidence type="ECO:0000256" key="2">
    <source>
        <dbReference type="ARBA" id="ARBA00023125"/>
    </source>
</evidence>
<evidence type="ECO:0000256" key="1">
    <source>
        <dbReference type="ARBA" id="ARBA00022747"/>
    </source>
</evidence>
<evidence type="ECO:0000313" key="4">
    <source>
        <dbReference type="Proteomes" id="UP000004367"/>
    </source>
</evidence>
<protein>
    <submittedName>
        <fullName evidence="3">Type I restriction-modification system specificity subunit</fullName>
    </submittedName>
</protein>
<accession>H5US97</accession>
<sequence>PSLDPHWLASFFNSPLGKWNVERVQYGAAQGVINLSEVASFMVPLPSREEQARRIRQLHRASENHAAMRASIKAIVEHLQEYKQSLITAAATGEFDVTTASTRIPG</sequence>
<comment type="caution">
    <text evidence="3">The sequence shown here is derived from an EMBL/GenBank/DDBJ whole genome shotgun (WGS) entry which is preliminary data.</text>
</comment>
<reference evidence="3 4" key="1">
    <citation type="submission" date="2012-02" db="EMBL/GenBank/DDBJ databases">
        <title>Whole genome shotgun sequence of Mobilicoccus pelagius NBRC 104925.</title>
        <authorList>
            <person name="Yoshida Y."/>
            <person name="Hosoyama A."/>
            <person name="Tsuchikane K."/>
            <person name="Katsumata H."/>
            <person name="Yamazaki S."/>
            <person name="Fujita N."/>
        </authorList>
    </citation>
    <scope>NUCLEOTIDE SEQUENCE [LARGE SCALE GENOMIC DNA]</scope>
    <source>
        <strain evidence="3 4">NBRC 104925</strain>
    </source>
</reference>
<evidence type="ECO:0000313" key="3">
    <source>
        <dbReference type="EMBL" id="GAB48605.1"/>
    </source>
</evidence>
<dbReference type="GO" id="GO:0003677">
    <property type="term" value="F:DNA binding"/>
    <property type="evidence" value="ECO:0007669"/>
    <property type="project" value="UniProtKB-KW"/>
</dbReference>
<keyword evidence="1" id="KW-0680">Restriction system</keyword>
<gene>
    <name evidence="3" type="primary">hsdS</name>
    <name evidence="3" type="ORF">MOPEL_074_00920</name>
</gene>
<dbReference type="EMBL" id="BAFE01000053">
    <property type="protein sequence ID" value="GAB48605.1"/>
    <property type="molecule type" value="Genomic_DNA"/>
</dbReference>
<dbReference type="STRING" id="1089455.MOPEL_074_00920"/>